<name>A0ABT0UPI7_9ACTN</name>
<accession>A0ABT0UPI7</accession>
<protein>
    <submittedName>
        <fullName evidence="1">Uncharacterized protein</fullName>
    </submittedName>
</protein>
<sequence length="63" mass="6602">MSEALPMPWGKPVHWAEAIEEGPTSGAGELARAVLGAFATPYVGRAPRRLSVQAVRIASGLES</sequence>
<proteinExistence type="predicted"/>
<keyword evidence="2" id="KW-1185">Reference proteome</keyword>
<evidence type="ECO:0000313" key="2">
    <source>
        <dbReference type="Proteomes" id="UP001431429"/>
    </source>
</evidence>
<organism evidence="1 2">
    <name type="scientific">Streptomyces albipurpureus</name>
    <dbReference type="NCBI Taxonomy" id="2897419"/>
    <lineage>
        <taxon>Bacteria</taxon>
        <taxon>Bacillati</taxon>
        <taxon>Actinomycetota</taxon>
        <taxon>Actinomycetes</taxon>
        <taxon>Kitasatosporales</taxon>
        <taxon>Streptomycetaceae</taxon>
        <taxon>Streptomyces</taxon>
    </lineage>
</organism>
<reference evidence="1" key="1">
    <citation type="submission" date="2022-06" db="EMBL/GenBank/DDBJ databases">
        <title>Genome public.</title>
        <authorList>
            <person name="Sun Q."/>
        </authorList>
    </citation>
    <scope>NUCLEOTIDE SEQUENCE</scope>
    <source>
        <strain evidence="1">CWNU-1</strain>
    </source>
</reference>
<gene>
    <name evidence="1" type="ORF">NBG84_17975</name>
</gene>
<dbReference type="Proteomes" id="UP001431429">
    <property type="component" value="Unassembled WGS sequence"/>
</dbReference>
<dbReference type="RefSeq" id="WP_250920485.1">
    <property type="nucleotide sequence ID" value="NZ_JAMQAW010000023.1"/>
</dbReference>
<evidence type="ECO:0000313" key="1">
    <source>
        <dbReference type="EMBL" id="MCM2390156.1"/>
    </source>
</evidence>
<dbReference type="EMBL" id="JAMQAW010000023">
    <property type="protein sequence ID" value="MCM2390156.1"/>
    <property type="molecule type" value="Genomic_DNA"/>
</dbReference>
<comment type="caution">
    <text evidence="1">The sequence shown here is derived from an EMBL/GenBank/DDBJ whole genome shotgun (WGS) entry which is preliminary data.</text>
</comment>